<keyword evidence="4" id="KW-1185">Reference proteome</keyword>
<dbReference type="SUPFAM" id="SSF51126">
    <property type="entry name" value="Pectin lyase-like"/>
    <property type="match status" value="2"/>
</dbReference>
<feature type="region of interest" description="Disordered" evidence="1">
    <location>
        <begin position="551"/>
        <end position="576"/>
    </location>
</feature>
<feature type="compositionally biased region" description="Polar residues" evidence="1">
    <location>
        <begin position="567"/>
        <end position="576"/>
    </location>
</feature>
<feature type="chain" id="PRO_5036790098" evidence="2">
    <location>
        <begin position="28"/>
        <end position="704"/>
    </location>
</feature>
<dbReference type="InterPro" id="IPR059226">
    <property type="entry name" value="Choice_anch_Q_dom"/>
</dbReference>
<dbReference type="InterPro" id="IPR006626">
    <property type="entry name" value="PbH1"/>
</dbReference>
<comment type="caution">
    <text evidence="3">The sequence shown here is derived from an EMBL/GenBank/DDBJ whole genome shotgun (WGS) entry which is preliminary data.</text>
</comment>
<dbReference type="RefSeq" id="WP_199021633.1">
    <property type="nucleotide sequence ID" value="NZ_JAELUP010000113.1"/>
</dbReference>
<dbReference type="Proteomes" id="UP000640274">
    <property type="component" value="Unassembled WGS sequence"/>
</dbReference>
<dbReference type="AlphaFoldDB" id="A0A934JBJ2"/>
<gene>
    <name evidence="3" type="ORF">JFN88_22685</name>
</gene>
<dbReference type="EMBL" id="JAELUP010000113">
    <property type="protein sequence ID" value="MBJ6364027.1"/>
    <property type="molecule type" value="Genomic_DNA"/>
</dbReference>
<dbReference type="Gene3D" id="2.160.20.10">
    <property type="entry name" value="Single-stranded right-handed beta-helix, Pectin lyase-like"/>
    <property type="match status" value="2"/>
</dbReference>
<organism evidence="3 4">
    <name type="scientific">Paenibacillus roseus</name>
    <dbReference type="NCBI Taxonomy" id="2798579"/>
    <lineage>
        <taxon>Bacteria</taxon>
        <taxon>Bacillati</taxon>
        <taxon>Bacillota</taxon>
        <taxon>Bacilli</taxon>
        <taxon>Bacillales</taxon>
        <taxon>Paenibacillaceae</taxon>
        <taxon>Paenibacillus</taxon>
    </lineage>
</organism>
<proteinExistence type="predicted"/>
<dbReference type="NCBIfam" id="NF041518">
    <property type="entry name" value="choice_anch_Q"/>
    <property type="match status" value="1"/>
</dbReference>
<protein>
    <submittedName>
        <fullName evidence="3">Right-handed parallel beta-helix repeat-containing protein</fullName>
    </submittedName>
</protein>
<evidence type="ECO:0000313" key="4">
    <source>
        <dbReference type="Proteomes" id="UP000640274"/>
    </source>
</evidence>
<dbReference type="SMART" id="SM00710">
    <property type="entry name" value="PbH1"/>
    <property type="match status" value="6"/>
</dbReference>
<evidence type="ECO:0000313" key="3">
    <source>
        <dbReference type="EMBL" id="MBJ6364027.1"/>
    </source>
</evidence>
<evidence type="ECO:0000256" key="2">
    <source>
        <dbReference type="SAM" id="SignalP"/>
    </source>
</evidence>
<dbReference type="Gene3D" id="2.60.120.260">
    <property type="entry name" value="Galactose-binding domain-like"/>
    <property type="match status" value="1"/>
</dbReference>
<reference evidence="3" key="1">
    <citation type="submission" date="2020-12" db="EMBL/GenBank/DDBJ databases">
        <authorList>
            <person name="Huq M.A."/>
        </authorList>
    </citation>
    <scope>NUCLEOTIDE SEQUENCE</scope>
    <source>
        <strain evidence="3">MAHUQ-46</strain>
    </source>
</reference>
<keyword evidence="2" id="KW-0732">Signal</keyword>
<feature type="signal peptide" evidence="2">
    <location>
        <begin position="1"/>
        <end position="27"/>
    </location>
</feature>
<accession>A0A934JBJ2</accession>
<evidence type="ECO:0000256" key="1">
    <source>
        <dbReference type="SAM" id="MobiDB-lite"/>
    </source>
</evidence>
<dbReference type="InterPro" id="IPR011050">
    <property type="entry name" value="Pectin_lyase_fold/virulence"/>
</dbReference>
<name>A0A934JBJ2_9BACL</name>
<dbReference type="InterPro" id="IPR012334">
    <property type="entry name" value="Pectin_lyas_fold"/>
</dbReference>
<sequence length="704" mass="75442">MKKLLSIVVSLCMCFSIFVVLPQVTHAAGTTYYVDSVSGNDSNNGTSTSSAWKTLSKVSNTTFSPGDEILLKRGATFAGMAWPKGSGQNQQPITLGAYGTGNRPIINGGTNEAAIKLQNQQYWVIKDLETTGGNPRGISIGNDSGNTLNYFRILNSVVHDVGGVDTTKPGNDLGKKQGLIAVWAPNGSKGSHFNDVIIDGSTAYSTQRWSGIMVYSNASADDTGGSTNISIRNSTVYDVYGDGIAVFSATDNSVMESNVVYDIGKAPTDLLGTPNGIWTWRTNNAIVRYNEVYQTHSPGVDGGAFDIDYYNTNNWVEYNYAHDNDAYGVAVFGATDDTVNGTFTGVTNNAIVRYNIFSNNGREAGNNGSGQGDFYVLTWAGGSIDGLQIYNNTSYWNPARNDYAVKMVGANFVGSNPKIFKNNLIYSTVPKIVAVSNNTVSFDHNLYWYTGSNDPEFNINNTSYNSFASYREASGQDLNSIYADPKLNTPSYHSIGKPTTQFELQNQSPAINAGVDVNGGARDFLGNNSLQGGAFDIGAIESSFSDSSATNLIDNPGFEADGPTPNPSGWSTWSGSNTPNASYTEGFGGSHGGSYHLTHYNGQNGSWNVYTYKTITGLANGYYTLTAWARKSGNGFSVSRMEAKDFGSGSTLTANIPSSSNYQKLTISGIKVTNGTATIGFYTQVDSGSGYPFVYIDDVRLVKN</sequence>